<keyword evidence="8" id="KW-1185">Reference proteome</keyword>
<feature type="transmembrane region" description="Helical" evidence="6">
    <location>
        <begin position="119"/>
        <end position="141"/>
    </location>
</feature>
<comment type="subcellular location">
    <subcellularLocation>
        <location evidence="1">Cell membrane</location>
        <topology evidence="1">Multi-pass membrane protein</topology>
    </subcellularLocation>
</comment>
<gene>
    <name evidence="7" type="ORF">FYJ29_08585</name>
</gene>
<dbReference type="AlphaFoldDB" id="A0A6L5XDN3"/>
<organism evidence="7 8">
    <name type="scientific">Sodaliphilus pleomorphus</name>
    <dbReference type="NCBI Taxonomy" id="2606626"/>
    <lineage>
        <taxon>Bacteria</taxon>
        <taxon>Pseudomonadati</taxon>
        <taxon>Bacteroidota</taxon>
        <taxon>Bacteroidia</taxon>
        <taxon>Bacteroidales</taxon>
        <taxon>Muribaculaceae</taxon>
        <taxon>Sodaliphilus</taxon>
    </lineage>
</organism>
<evidence type="ECO:0000256" key="3">
    <source>
        <dbReference type="ARBA" id="ARBA00022692"/>
    </source>
</evidence>
<feature type="transmembrane region" description="Helical" evidence="6">
    <location>
        <begin position="44"/>
        <end position="72"/>
    </location>
</feature>
<protein>
    <submittedName>
        <fullName evidence="7">LysE family translocator</fullName>
    </submittedName>
</protein>
<dbReference type="PANTHER" id="PTHR30086:SF20">
    <property type="entry name" value="ARGININE EXPORTER PROTEIN ARGO-RELATED"/>
    <property type="match status" value="1"/>
</dbReference>
<evidence type="ECO:0000256" key="2">
    <source>
        <dbReference type="ARBA" id="ARBA00022475"/>
    </source>
</evidence>
<proteinExistence type="predicted"/>
<dbReference type="Proteomes" id="UP000483362">
    <property type="component" value="Unassembled WGS sequence"/>
</dbReference>
<evidence type="ECO:0000256" key="5">
    <source>
        <dbReference type="ARBA" id="ARBA00023136"/>
    </source>
</evidence>
<dbReference type="GO" id="GO:0005886">
    <property type="term" value="C:plasma membrane"/>
    <property type="evidence" value="ECO:0007669"/>
    <property type="project" value="UniProtKB-SubCell"/>
</dbReference>
<dbReference type="Pfam" id="PF01810">
    <property type="entry name" value="LysE"/>
    <property type="match status" value="1"/>
</dbReference>
<dbReference type="PANTHER" id="PTHR30086">
    <property type="entry name" value="ARGININE EXPORTER PROTEIN ARGO"/>
    <property type="match status" value="1"/>
</dbReference>
<name>A0A6L5XDN3_9BACT</name>
<evidence type="ECO:0000313" key="8">
    <source>
        <dbReference type="Proteomes" id="UP000483362"/>
    </source>
</evidence>
<feature type="transmembrane region" description="Helical" evidence="6">
    <location>
        <begin position="78"/>
        <end position="96"/>
    </location>
</feature>
<keyword evidence="2" id="KW-1003">Cell membrane</keyword>
<evidence type="ECO:0000256" key="4">
    <source>
        <dbReference type="ARBA" id="ARBA00022989"/>
    </source>
</evidence>
<sequence>MIMVSILTTLLGCFLTGIILSAPMGPIGILCIQRTLNKGRESGLYTGVGASLSDLFYCLLSGLGISIVTDFIDGHKDLLQVIGSAILLIYAIYLIVKRNTAANIKETNLDKKETHYRDLVSGFAFTLSNPLIIFLIFPLFARFGFPAGLPWPAIFIGYVLIFTGALCWWTMITYLVNKVRKHFNIRSMWIINIIIGTIILILSLYGLVSGIQSFIATQG</sequence>
<feature type="transmembrane region" description="Helical" evidence="6">
    <location>
        <begin position="153"/>
        <end position="176"/>
    </location>
</feature>
<feature type="transmembrane region" description="Helical" evidence="6">
    <location>
        <begin position="188"/>
        <end position="208"/>
    </location>
</feature>
<keyword evidence="4 6" id="KW-1133">Transmembrane helix</keyword>
<dbReference type="InterPro" id="IPR001123">
    <property type="entry name" value="LeuE-type"/>
</dbReference>
<feature type="transmembrane region" description="Helical" evidence="6">
    <location>
        <begin position="6"/>
        <end position="32"/>
    </location>
</feature>
<keyword evidence="5 6" id="KW-0472">Membrane</keyword>
<comment type="caution">
    <text evidence="7">The sequence shown here is derived from an EMBL/GenBank/DDBJ whole genome shotgun (WGS) entry which is preliminary data.</text>
</comment>
<evidence type="ECO:0000313" key="7">
    <source>
        <dbReference type="EMBL" id="MSS17807.1"/>
    </source>
</evidence>
<reference evidence="7 8" key="1">
    <citation type="submission" date="2019-08" db="EMBL/GenBank/DDBJ databases">
        <title>In-depth cultivation of the pig gut microbiome towards novel bacterial diversity and tailored functional studies.</title>
        <authorList>
            <person name="Wylensek D."/>
            <person name="Hitch T.C.A."/>
            <person name="Clavel T."/>
        </authorList>
    </citation>
    <scope>NUCLEOTIDE SEQUENCE [LARGE SCALE GENOMIC DNA]</scope>
    <source>
        <strain evidence="7 8">Oil-RF-744-WCA-WT-10</strain>
    </source>
</reference>
<evidence type="ECO:0000256" key="6">
    <source>
        <dbReference type="SAM" id="Phobius"/>
    </source>
</evidence>
<keyword evidence="3 6" id="KW-0812">Transmembrane</keyword>
<dbReference type="EMBL" id="VULT01000012">
    <property type="protein sequence ID" value="MSS17807.1"/>
    <property type="molecule type" value="Genomic_DNA"/>
</dbReference>
<accession>A0A6L5XDN3</accession>
<dbReference type="GO" id="GO:0015171">
    <property type="term" value="F:amino acid transmembrane transporter activity"/>
    <property type="evidence" value="ECO:0007669"/>
    <property type="project" value="TreeGrafter"/>
</dbReference>
<evidence type="ECO:0000256" key="1">
    <source>
        <dbReference type="ARBA" id="ARBA00004651"/>
    </source>
</evidence>